<feature type="transmembrane region" description="Helical" evidence="2">
    <location>
        <begin position="98"/>
        <end position="122"/>
    </location>
</feature>
<dbReference type="GeneID" id="9614541"/>
<name>D8ULX4_VOLCA</name>
<feature type="non-terminal residue" evidence="4">
    <location>
        <position position="1"/>
    </location>
</feature>
<evidence type="ECO:0000256" key="2">
    <source>
        <dbReference type="SAM" id="Phobius"/>
    </source>
</evidence>
<organism evidence="5">
    <name type="scientific">Volvox carteri f. nagariensis</name>
    <dbReference type="NCBI Taxonomy" id="3068"/>
    <lineage>
        <taxon>Eukaryota</taxon>
        <taxon>Viridiplantae</taxon>
        <taxon>Chlorophyta</taxon>
        <taxon>core chlorophytes</taxon>
        <taxon>Chlorophyceae</taxon>
        <taxon>CS clade</taxon>
        <taxon>Chlamydomonadales</taxon>
        <taxon>Volvocaceae</taxon>
        <taxon>Volvox</taxon>
    </lineage>
</organism>
<protein>
    <recommendedName>
        <fullName evidence="3">CHASE domain-containing protein</fullName>
    </recommendedName>
</protein>
<dbReference type="RefSeq" id="XP_002959660.1">
    <property type="nucleotide sequence ID" value="XM_002959614.1"/>
</dbReference>
<keyword evidence="2" id="KW-0812">Transmembrane</keyword>
<dbReference type="STRING" id="3068.D8ULX4"/>
<reference evidence="4 5" key="1">
    <citation type="journal article" date="2010" name="Science">
        <title>Genomic analysis of organismal complexity in the multicellular green alga Volvox carteri.</title>
        <authorList>
            <person name="Prochnik S.E."/>
            <person name="Umen J."/>
            <person name="Nedelcu A.M."/>
            <person name="Hallmann A."/>
            <person name="Miller S.M."/>
            <person name="Nishii I."/>
            <person name="Ferris P."/>
            <person name="Kuo A."/>
            <person name="Mitros T."/>
            <person name="Fritz-Laylin L.K."/>
            <person name="Hellsten U."/>
            <person name="Chapman J."/>
            <person name="Simakov O."/>
            <person name="Rensing S.A."/>
            <person name="Terry A."/>
            <person name="Pangilinan J."/>
            <person name="Kapitonov V."/>
            <person name="Jurka J."/>
            <person name="Salamov A."/>
            <person name="Shapiro H."/>
            <person name="Schmutz J."/>
            <person name="Grimwood J."/>
            <person name="Lindquist E."/>
            <person name="Lucas S."/>
            <person name="Grigoriev I.V."/>
            <person name="Schmitt R."/>
            <person name="Kirk D."/>
            <person name="Rokhsar D.S."/>
        </authorList>
    </citation>
    <scope>NUCLEOTIDE SEQUENCE [LARGE SCALE GENOMIC DNA]</scope>
    <source>
        <strain evidence="5">f. Nagariensis / Eve</strain>
    </source>
</reference>
<keyword evidence="5" id="KW-1185">Reference proteome</keyword>
<feature type="domain" description="CHASE" evidence="3">
    <location>
        <begin position="217"/>
        <end position="291"/>
    </location>
</feature>
<dbReference type="InterPro" id="IPR006189">
    <property type="entry name" value="CHASE_dom"/>
</dbReference>
<keyword evidence="2" id="KW-0472">Membrane</keyword>
<proteinExistence type="predicted"/>
<dbReference type="GO" id="GO:0003824">
    <property type="term" value="F:catalytic activity"/>
    <property type="evidence" value="ECO:0007669"/>
    <property type="project" value="UniProtKB-ARBA"/>
</dbReference>
<evidence type="ECO:0000259" key="3">
    <source>
        <dbReference type="PROSITE" id="PS50839"/>
    </source>
</evidence>
<dbReference type="KEGG" id="vcn:VOLCADRAFT_101162"/>
<dbReference type="InParanoid" id="D8ULX4"/>
<dbReference type="AlphaFoldDB" id="D8ULX4"/>
<gene>
    <name evidence="4" type="ORF">VOLCADRAFT_101162</name>
</gene>
<feature type="transmembrane region" description="Helical" evidence="2">
    <location>
        <begin position="73"/>
        <end position="92"/>
    </location>
</feature>
<dbReference type="Proteomes" id="UP000001058">
    <property type="component" value="Unassembled WGS sequence"/>
</dbReference>
<accession>D8ULX4</accession>
<keyword evidence="2" id="KW-1133">Transmembrane helix</keyword>
<feature type="non-terminal residue" evidence="4">
    <location>
        <position position="291"/>
    </location>
</feature>
<dbReference type="PROSITE" id="PS50839">
    <property type="entry name" value="CHASE"/>
    <property type="match status" value="1"/>
</dbReference>
<sequence>AGLVRELQRRTHKLQKRDMIGPPDIVDVRDLHPVKAEQPQVAFTDPEQGASQKPDLCSKSGEQCRTSGRFSRVWLGAWNTCLDIGAIVRLHPVSTLTAPLAVLILLAGLGVWSVLAGSMSYVQQRKDDARSQAVDAATGFQIQLEQTYTPGVTFSLLVRQHPEWEYWLANFNSTAEELMSRTPAGALWNMQLQPFGQLMSIYPFRPSDAALVSPPRDQLTEPLRRESVLAAISTREPQVAGPLRLGQGFLGALIRYPIFVPQIEDARRCLNAARASSEDPIQLFDVLGTGA</sequence>
<dbReference type="EMBL" id="GL378730">
    <property type="protein sequence ID" value="EFJ39275.1"/>
    <property type="molecule type" value="Genomic_DNA"/>
</dbReference>
<evidence type="ECO:0000313" key="5">
    <source>
        <dbReference type="Proteomes" id="UP000001058"/>
    </source>
</evidence>
<evidence type="ECO:0000313" key="4">
    <source>
        <dbReference type="EMBL" id="EFJ39275.1"/>
    </source>
</evidence>
<evidence type="ECO:0000256" key="1">
    <source>
        <dbReference type="SAM" id="MobiDB-lite"/>
    </source>
</evidence>
<feature type="region of interest" description="Disordered" evidence="1">
    <location>
        <begin position="39"/>
        <end position="58"/>
    </location>
</feature>